<keyword evidence="1" id="KW-1185">Reference proteome</keyword>
<accession>A0A915PGK6</accession>
<dbReference type="WBParaSite" id="sdigi.contig159.g5428.t1">
    <property type="protein sequence ID" value="sdigi.contig159.g5428.t1"/>
    <property type="gene ID" value="sdigi.contig159.g5428"/>
</dbReference>
<name>A0A915PGK6_9BILA</name>
<reference evidence="2" key="1">
    <citation type="submission" date="2022-11" db="UniProtKB">
        <authorList>
            <consortium name="WormBaseParasite"/>
        </authorList>
    </citation>
    <scope>IDENTIFICATION</scope>
</reference>
<evidence type="ECO:0000313" key="2">
    <source>
        <dbReference type="WBParaSite" id="sdigi.contig159.g5428.t1"/>
    </source>
</evidence>
<dbReference type="Proteomes" id="UP000887581">
    <property type="component" value="Unplaced"/>
</dbReference>
<organism evidence="1 2">
    <name type="scientific">Setaria digitata</name>
    <dbReference type="NCBI Taxonomy" id="48799"/>
    <lineage>
        <taxon>Eukaryota</taxon>
        <taxon>Metazoa</taxon>
        <taxon>Ecdysozoa</taxon>
        <taxon>Nematoda</taxon>
        <taxon>Chromadorea</taxon>
        <taxon>Rhabditida</taxon>
        <taxon>Spirurina</taxon>
        <taxon>Spiruromorpha</taxon>
        <taxon>Filarioidea</taxon>
        <taxon>Setariidae</taxon>
        <taxon>Setaria</taxon>
    </lineage>
</organism>
<protein>
    <submittedName>
        <fullName evidence="2">Uncharacterized protein</fullName>
    </submittedName>
</protein>
<evidence type="ECO:0000313" key="1">
    <source>
        <dbReference type="Proteomes" id="UP000887581"/>
    </source>
</evidence>
<proteinExistence type="predicted"/>
<dbReference type="AlphaFoldDB" id="A0A915PGK6"/>
<sequence length="74" mass="8800">MNEGKEWKDRKEEGWNTPQMAHFRKSKVSPIEQDEPVEMGWLLPYIYNFAELYSSTINSSLIKNITCSLIRKYE</sequence>